<evidence type="ECO:0000313" key="2">
    <source>
        <dbReference type="EMBL" id="VDI13280.1"/>
    </source>
</evidence>
<dbReference type="EMBL" id="UYJE01002743">
    <property type="protein sequence ID" value="VDI13280.1"/>
    <property type="molecule type" value="Genomic_DNA"/>
</dbReference>
<gene>
    <name evidence="2" type="ORF">MGAL_10B076014</name>
</gene>
<name>A0A8B6D2I8_MYTGA</name>
<dbReference type="OrthoDB" id="6191101at2759"/>
<organism evidence="2 3">
    <name type="scientific">Mytilus galloprovincialis</name>
    <name type="common">Mediterranean mussel</name>
    <dbReference type="NCBI Taxonomy" id="29158"/>
    <lineage>
        <taxon>Eukaryota</taxon>
        <taxon>Metazoa</taxon>
        <taxon>Spiralia</taxon>
        <taxon>Lophotrochozoa</taxon>
        <taxon>Mollusca</taxon>
        <taxon>Bivalvia</taxon>
        <taxon>Autobranchia</taxon>
        <taxon>Pteriomorphia</taxon>
        <taxon>Mytilida</taxon>
        <taxon>Mytiloidea</taxon>
        <taxon>Mytilidae</taxon>
        <taxon>Mytilinae</taxon>
        <taxon>Mytilus</taxon>
    </lineage>
</organism>
<evidence type="ECO:0000256" key="1">
    <source>
        <dbReference type="SAM" id="MobiDB-lite"/>
    </source>
</evidence>
<dbReference type="Proteomes" id="UP000596742">
    <property type="component" value="Unassembled WGS sequence"/>
</dbReference>
<keyword evidence="3" id="KW-1185">Reference proteome</keyword>
<dbReference type="AlphaFoldDB" id="A0A8B6D2I8"/>
<feature type="compositionally biased region" description="Polar residues" evidence="1">
    <location>
        <begin position="98"/>
        <end position="121"/>
    </location>
</feature>
<protein>
    <submittedName>
        <fullName evidence="2">Uncharacterized protein</fullName>
    </submittedName>
</protein>
<proteinExistence type="predicted"/>
<evidence type="ECO:0000313" key="3">
    <source>
        <dbReference type="Proteomes" id="UP000596742"/>
    </source>
</evidence>
<accession>A0A8B6D2I8</accession>
<sequence>MFQRFCDNMPTRCRSGALCQLFAAVSTTVSTTKEPVSSIESETKVVPENLSTALEVSSHVSPVFSKTTEPLQMPTQTTKYTDAATDAATAQQTYTQTNRLRPTTISSPTGKSDCSQSSTNSCHCKKRTVANSTENQKIQTLKVSDYIWLNKCTLQPLIDSGMVNVENCPFVCKCSPKGTTTSQEDMFACVRRS</sequence>
<reference evidence="2" key="1">
    <citation type="submission" date="2018-11" db="EMBL/GenBank/DDBJ databases">
        <authorList>
            <person name="Alioto T."/>
            <person name="Alioto T."/>
        </authorList>
    </citation>
    <scope>NUCLEOTIDE SEQUENCE</scope>
</reference>
<feature type="region of interest" description="Disordered" evidence="1">
    <location>
        <begin position="91"/>
        <end position="121"/>
    </location>
</feature>
<comment type="caution">
    <text evidence="2">The sequence shown here is derived from an EMBL/GenBank/DDBJ whole genome shotgun (WGS) entry which is preliminary data.</text>
</comment>